<organism evidence="2 3">
    <name type="scientific">Vulgatibacter incomptus</name>
    <dbReference type="NCBI Taxonomy" id="1391653"/>
    <lineage>
        <taxon>Bacteria</taxon>
        <taxon>Pseudomonadati</taxon>
        <taxon>Myxococcota</taxon>
        <taxon>Myxococcia</taxon>
        <taxon>Myxococcales</taxon>
        <taxon>Cystobacterineae</taxon>
        <taxon>Vulgatibacteraceae</taxon>
        <taxon>Vulgatibacter</taxon>
    </lineage>
</organism>
<name>A0A0K1PEC4_9BACT</name>
<gene>
    <name evidence="2" type="ORF">AKJ08_2234</name>
</gene>
<dbReference type="InterPro" id="IPR041538">
    <property type="entry name" value="RavA-like_AAA_lid"/>
</dbReference>
<evidence type="ECO:0000259" key="1">
    <source>
        <dbReference type="SMART" id="SM00382"/>
    </source>
</evidence>
<dbReference type="SMART" id="SM00382">
    <property type="entry name" value="AAA"/>
    <property type="match status" value="1"/>
</dbReference>
<dbReference type="InterPro" id="IPR045427">
    <property type="entry name" value="MoxR"/>
</dbReference>
<evidence type="ECO:0000313" key="3">
    <source>
        <dbReference type="Proteomes" id="UP000055590"/>
    </source>
</evidence>
<keyword evidence="3" id="KW-1185">Reference proteome</keyword>
<dbReference type="RefSeq" id="WP_050726099.1">
    <property type="nucleotide sequence ID" value="NZ_CP012332.1"/>
</dbReference>
<dbReference type="PATRIC" id="fig|1391653.3.peg.2333"/>
<feature type="domain" description="AAA+ ATPase" evidence="1">
    <location>
        <begin position="36"/>
        <end position="179"/>
    </location>
</feature>
<proteinExistence type="predicted"/>
<reference evidence="2 3" key="1">
    <citation type="submission" date="2015-08" db="EMBL/GenBank/DDBJ databases">
        <authorList>
            <person name="Babu N.S."/>
            <person name="Beckwith C.J."/>
            <person name="Beseler K.G."/>
            <person name="Brison A."/>
            <person name="Carone J.V."/>
            <person name="Caskin T.P."/>
            <person name="Diamond M."/>
            <person name="Durham M.E."/>
            <person name="Foxe J.M."/>
            <person name="Go M."/>
            <person name="Henderson B.A."/>
            <person name="Jones I.B."/>
            <person name="McGettigan J.A."/>
            <person name="Micheletti S.J."/>
            <person name="Nasrallah M.E."/>
            <person name="Ortiz D."/>
            <person name="Piller C.R."/>
            <person name="Privatt S.R."/>
            <person name="Schneider S.L."/>
            <person name="Sharp S."/>
            <person name="Smith T.C."/>
            <person name="Stanton J.D."/>
            <person name="Ullery H.E."/>
            <person name="Wilson R.J."/>
            <person name="Serrano M.G."/>
            <person name="Buck G."/>
            <person name="Lee V."/>
            <person name="Wang Y."/>
            <person name="Carvalho R."/>
            <person name="Voegtly L."/>
            <person name="Shi R."/>
            <person name="Duckworth R."/>
            <person name="Johnson A."/>
            <person name="Loviza R."/>
            <person name="Walstead R."/>
            <person name="Shah Z."/>
            <person name="Kiflezghi M."/>
            <person name="Wade K."/>
            <person name="Ball S.L."/>
            <person name="Bradley K.W."/>
            <person name="Asai D.J."/>
            <person name="Bowman C.A."/>
            <person name="Russell D.A."/>
            <person name="Pope W.H."/>
            <person name="Jacobs-Sera D."/>
            <person name="Hendrix R.W."/>
            <person name="Hatfull G.F."/>
        </authorList>
    </citation>
    <scope>NUCLEOTIDE SEQUENCE [LARGE SCALE GENOMIC DNA]</scope>
    <source>
        <strain evidence="2 3">DSM 27710</strain>
    </source>
</reference>
<dbReference type="Proteomes" id="UP000055590">
    <property type="component" value="Chromosome"/>
</dbReference>
<sequence>MESKPKRVLDLIRSELSASFFERDDVIEGLLCALVAGQHVLLLGPPGTAKSELAHELCQRIEGADYFQWLLTRFTTTEELFGPISLKGLEQDRYLRVTAGKLPRAHIAFLDEVFKASSSILNTLLTILNERRFDGGDGPSKVPLLSLVGAANELPEDEELSALYDRFLLRYQVEYLAEDFRFLQMLRAGPPAVRSTLRLDELTELRANAAAVEVPGEILQDLATLRRILFDKDVVASDRRYRLSLELLRARAAIHGRAKVTSDDLALLSHVLWTEPDDKGAVEEALRLVSRGHEDEVEKLLFQAREVAESAQGPHEDEEIADRASVEALSKLHDLARKVDSIVDEARGRGRALEKVSAMREELRRLVRQLLAEDGSREAESRH</sequence>
<dbReference type="Pfam" id="PF20030">
    <property type="entry name" value="bpMoxR"/>
    <property type="match status" value="1"/>
</dbReference>
<dbReference type="GO" id="GO:0005524">
    <property type="term" value="F:ATP binding"/>
    <property type="evidence" value="ECO:0007669"/>
    <property type="project" value="InterPro"/>
</dbReference>
<accession>A0A0K1PEC4</accession>
<dbReference type="PRINTS" id="PR00300">
    <property type="entry name" value="CLPPROTEASEA"/>
</dbReference>
<dbReference type="InterPro" id="IPR050513">
    <property type="entry name" value="RavA_ATPases"/>
</dbReference>
<dbReference type="PANTHER" id="PTHR32204:SF0">
    <property type="entry name" value="ATPASE RAVA"/>
    <property type="match status" value="1"/>
</dbReference>
<dbReference type="KEGG" id="vin:AKJ08_2234"/>
<dbReference type="Pfam" id="PF17868">
    <property type="entry name" value="AAA_lid_8"/>
    <property type="match status" value="1"/>
</dbReference>
<dbReference type="InterPro" id="IPR001270">
    <property type="entry name" value="ClpA/B"/>
</dbReference>
<dbReference type="InterPro" id="IPR003593">
    <property type="entry name" value="AAA+_ATPase"/>
</dbReference>
<evidence type="ECO:0000313" key="2">
    <source>
        <dbReference type="EMBL" id="AKU91847.1"/>
    </source>
</evidence>
<dbReference type="AlphaFoldDB" id="A0A0K1PEC4"/>
<dbReference type="STRING" id="1391653.AKJ08_2234"/>
<dbReference type="EMBL" id="CP012332">
    <property type="protein sequence ID" value="AKU91847.1"/>
    <property type="molecule type" value="Genomic_DNA"/>
</dbReference>
<dbReference type="PANTHER" id="PTHR32204">
    <property type="entry name" value="ATPASE RAVA"/>
    <property type="match status" value="1"/>
</dbReference>
<dbReference type="SUPFAM" id="SSF52540">
    <property type="entry name" value="P-loop containing nucleoside triphosphate hydrolases"/>
    <property type="match status" value="1"/>
</dbReference>
<dbReference type="CDD" id="cd00009">
    <property type="entry name" value="AAA"/>
    <property type="match status" value="1"/>
</dbReference>
<dbReference type="InterPro" id="IPR027417">
    <property type="entry name" value="P-loop_NTPase"/>
</dbReference>
<dbReference type="Gene3D" id="3.40.50.300">
    <property type="entry name" value="P-loop containing nucleotide triphosphate hydrolases"/>
    <property type="match status" value="1"/>
</dbReference>
<protein>
    <submittedName>
        <fullName evidence="2">MoxR-like ATPase</fullName>
    </submittedName>
</protein>